<keyword evidence="14" id="KW-1185">Reference proteome</keyword>
<dbReference type="SMART" id="SM00220">
    <property type="entry name" value="S_TKc"/>
    <property type="match status" value="1"/>
</dbReference>
<dbReference type="PROSITE" id="PS00108">
    <property type="entry name" value="PROTEIN_KINASE_ST"/>
    <property type="match status" value="1"/>
</dbReference>
<dbReference type="Pfam" id="PF00069">
    <property type="entry name" value="Pkinase"/>
    <property type="match status" value="1"/>
</dbReference>
<evidence type="ECO:0000256" key="7">
    <source>
        <dbReference type="ARBA" id="ARBA00047899"/>
    </source>
</evidence>
<feature type="transmembrane region" description="Helical" evidence="10">
    <location>
        <begin position="315"/>
        <end position="337"/>
    </location>
</feature>
<evidence type="ECO:0000259" key="12">
    <source>
        <dbReference type="PROSITE" id="PS51178"/>
    </source>
</evidence>
<dbReference type="PROSITE" id="PS51178">
    <property type="entry name" value="PASTA"/>
    <property type="match status" value="4"/>
</dbReference>
<feature type="compositionally biased region" description="Low complexity" evidence="9">
    <location>
        <begin position="626"/>
        <end position="636"/>
    </location>
</feature>
<dbReference type="Gene3D" id="3.30.200.20">
    <property type="entry name" value="Phosphorylase Kinase, domain 1"/>
    <property type="match status" value="1"/>
</dbReference>
<dbReference type="PROSITE" id="PS50011">
    <property type="entry name" value="PROTEIN_KINASE_DOM"/>
    <property type="match status" value="1"/>
</dbReference>
<keyword evidence="10" id="KW-0472">Membrane</keyword>
<feature type="domain" description="PASTA" evidence="12">
    <location>
        <begin position="415"/>
        <end position="482"/>
    </location>
</feature>
<dbReference type="Gene3D" id="1.10.510.10">
    <property type="entry name" value="Transferase(Phosphotransferase) domain 1"/>
    <property type="match status" value="1"/>
</dbReference>
<sequence>MIGKILGNRYEIVEKIAQGGMSTVYKALDTKLNRYDAVKVLKEEFISNREILDRFKQEANAVAFLSHPNIVNIYNVGSEDDIHYIVMEYVRGKTLKQIIREKGKLSNDEILDYSMQIGRALECAHNNNIIHRDIKPQNIMITGDNLVKVTDFGIAKHSDSNTITHSGKIFGSAHYFSPEQARGNLTDRRSDIYSLGIVMFEMATGAVPFDAESPITIALKHMQEDIKPPKTVNPLLAEGLNRVILKATAKDPIARYQKIEEFLVDLRTVKAGENIESAATFSGETQVMSAVKPKRDPLEDDIFDDEKPTGKNKTALIVGLVMVVFLTLGALLGQFVFGGGTKNPTTVVDENTKVPVIVGMLKDNAEDTIIDAGLVMQVGSTENSDLPEGTVLRSLPGEGESVKKGSTVQVVLSAGQVILKVPDIINMTLESAETLLANNNFIKGTVTEEYSDTVPQGQIISQEPLALTDMPKGSPVNIVISKGPELQISKVPNLLSLSETEARSILESVKLELGSVTKQPTGDKKLDGSIKAQEIPENTEVKQGSKVNVTVYEYREVLIGDFTGMTVAAYESELESLGLKVVLGGDTLRTDNVVDVNPNVGRAVPYGSTVEILGEPEPEPIPEPTSAPTTAPTTQP</sequence>
<feature type="domain" description="PASTA" evidence="12">
    <location>
        <begin position="485"/>
        <end position="553"/>
    </location>
</feature>
<dbReference type="InterPro" id="IPR005543">
    <property type="entry name" value="PASTA_dom"/>
</dbReference>
<comment type="catalytic activity">
    <reaction evidence="7">
        <text>L-threonyl-[protein] + ATP = O-phospho-L-threonyl-[protein] + ADP + H(+)</text>
        <dbReference type="Rhea" id="RHEA:46608"/>
        <dbReference type="Rhea" id="RHEA-COMP:11060"/>
        <dbReference type="Rhea" id="RHEA-COMP:11605"/>
        <dbReference type="ChEBI" id="CHEBI:15378"/>
        <dbReference type="ChEBI" id="CHEBI:30013"/>
        <dbReference type="ChEBI" id="CHEBI:30616"/>
        <dbReference type="ChEBI" id="CHEBI:61977"/>
        <dbReference type="ChEBI" id="CHEBI:456216"/>
        <dbReference type="EC" id="2.7.11.1"/>
    </reaction>
</comment>
<dbReference type="PANTHER" id="PTHR43289">
    <property type="entry name" value="MITOGEN-ACTIVATED PROTEIN KINASE KINASE KINASE 20-RELATED"/>
    <property type="match status" value="1"/>
</dbReference>
<protein>
    <recommendedName>
        <fullName evidence="1">non-specific serine/threonine protein kinase</fullName>
        <ecNumber evidence="1">2.7.11.1</ecNumber>
    </recommendedName>
</protein>
<evidence type="ECO:0000256" key="1">
    <source>
        <dbReference type="ARBA" id="ARBA00012513"/>
    </source>
</evidence>
<evidence type="ECO:0000256" key="3">
    <source>
        <dbReference type="ARBA" id="ARBA00022679"/>
    </source>
</evidence>
<dbReference type="InterPro" id="IPR008271">
    <property type="entry name" value="Ser/Thr_kinase_AS"/>
</dbReference>
<dbReference type="InterPro" id="IPR000719">
    <property type="entry name" value="Prot_kinase_dom"/>
</dbReference>
<dbReference type="EMBL" id="JAGGKC010000006">
    <property type="protein sequence ID" value="MBP1918564.1"/>
    <property type="molecule type" value="Genomic_DNA"/>
</dbReference>
<dbReference type="SUPFAM" id="SSF56112">
    <property type="entry name" value="Protein kinase-like (PK-like)"/>
    <property type="match status" value="1"/>
</dbReference>
<dbReference type="EC" id="2.7.11.1" evidence="1"/>
<evidence type="ECO:0000256" key="9">
    <source>
        <dbReference type="SAM" id="MobiDB-lite"/>
    </source>
</evidence>
<keyword evidence="10" id="KW-1133">Transmembrane helix</keyword>
<organism evidence="13 14">
    <name type="scientific">Youngiibacter multivorans</name>
    <dbReference type="NCBI Taxonomy" id="937251"/>
    <lineage>
        <taxon>Bacteria</taxon>
        <taxon>Bacillati</taxon>
        <taxon>Bacillota</taxon>
        <taxon>Clostridia</taxon>
        <taxon>Eubacteriales</taxon>
        <taxon>Clostridiaceae</taxon>
        <taxon>Youngiibacter</taxon>
    </lineage>
</organism>
<evidence type="ECO:0000256" key="8">
    <source>
        <dbReference type="ARBA" id="ARBA00048679"/>
    </source>
</evidence>
<dbReference type="Proteomes" id="UP001519271">
    <property type="component" value="Unassembled WGS sequence"/>
</dbReference>
<dbReference type="Pfam" id="PF03793">
    <property type="entry name" value="PASTA"/>
    <property type="match status" value="4"/>
</dbReference>
<dbReference type="NCBIfam" id="NF033483">
    <property type="entry name" value="PknB_PASTA_kin"/>
    <property type="match status" value="1"/>
</dbReference>
<keyword evidence="6" id="KW-0067">ATP-binding</keyword>
<dbReference type="SMART" id="SM00740">
    <property type="entry name" value="PASTA"/>
    <property type="match status" value="4"/>
</dbReference>
<evidence type="ECO:0000313" key="14">
    <source>
        <dbReference type="Proteomes" id="UP001519271"/>
    </source>
</evidence>
<comment type="caution">
    <text evidence="13">The sequence shown here is derived from an EMBL/GenBank/DDBJ whole genome shotgun (WGS) entry which is preliminary data.</text>
</comment>
<comment type="catalytic activity">
    <reaction evidence="8">
        <text>L-seryl-[protein] + ATP = O-phospho-L-seryl-[protein] + ADP + H(+)</text>
        <dbReference type="Rhea" id="RHEA:17989"/>
        <dbReference type="Rhea" id="RHEA-COMP:9863"/>
        <dbReference type="Rhea" id="RHEA-COMP:11604"/>
        <dbReference type="ChEBI" id="CHEBI:15378"/>
        <dbReference type="ChEBI" id="CHEBI:29999"/>
        <dbReference type="ChEBI" id="CHEBI:30616"/>
        <dbReference type="ChEBI" id="CHEBI:83421"/>
        <dbReference type="ChEBI" id="CHEBI:456216"/>
        <dbReference type="EC" id="2.7.11.1"/>
    </reaction>
</comment>
<evidence type="ECO:0000256" key="10">
    <source>
        <dbReference type="SAM" id="Phobius"/>
    </source>
</evidence>
<keyword evidence="10" id="KW-0812">Transmembrane</keyword>
<keyword evidence="2" id="KW-0723">Serine/threonine-protein kinase</keyword>
<accession>A0ABS4G1Y8</accession>
<dbReference type="InterPro" id="IPR011009">
    <property type="entry name" value="Kinase-like_dom_sf"/>
</dbReference>
<feature type="domain" description="Protein kinase" evidence="11">
    <location>
        <begin position="10"/>
        <end position="269"/>
    </location>
</feature>
<evidence type="ECO:0000256" key="4">
    <source>
        <dbReference type="ARBA" id="ARBA00022741"/>
    </source>
</evidence>
<keyword evidence="3 13" id="KW-0808">Transferase</keyword>
<dbReference type="RefSeq" id="WP_209458791.1">
    <property type="nucleotide sequence ID" value="NZ_JAGGKC010000006.1"/>
</dbReference>
<evidence type="ECO:0000256" key="6">
    <source>
        <dbReference type="ARBA" id="ARBA00022840"/>
    </source>
</evidence>
<dbReference type="CDD" id="cd06577">
    <property type="entry name" value="PASTA_pknB"/>
    <property type="match status" value="4"/>
</dbReference>
<evidence type="ECO:0000256" key="2">
    <source>
        <dbReference type="ARBA" id="ARBA00022527"/>
    </source>
</evidence>
<evidence type="ECO:0000259" key="11">
    <source>
        <dbReference type="PROSITE" id="PS50011"/>
    </source>
</evidence>
<feature type="domain" description="PASTA" evidence="12">
    <location>
        <begin position="555"/>
        <end position="616"/>
    </location>
</feature>
<proteinExistence type="predicted"/>
<evidence type="ECO:0000256" key="5">
    <source>
        <dbReference type="ARBA" id="ARBA00022777"/>
    </source>
</evidence>
<dbReference type="Gene3D" id="3.30.10.20">
    <property type="match status" value="4"/>
</dbReference>
<gene>
    <name evidence="13" type="ORF">J2Z34_001040</name>
</gene>
<dbReference type="PANTHER" id="PTHR43289:SF34">
    <property type="entry name" value="SERINE_THREONINE-PROTEIN KINASE YBDM-RELATED"/>
    <property type="match status" value="1"/>
</dbReference>
<dbReference type="GO" id="GO:0004674">
    <property type="term" value="F:protein serine/threonine kinase activity"/>
    <property type="evidence" value="ECO:0007669"/>
    <property type="project" value="UniProtKB-EC"/>
</dbReference>
<keyword evidence="5 13" id="KW-0418">Kinase</keyword>
<reference evidence="13 14" key="1">
    <citation type="submission" date="2021-03" db="EMBL/GenBank/DDBJ databases">
        <title>Genomic Encyclopedia of Type Strains, Phase IV (KMG-IV): sequencing the most valuable type-strain genomes for metagenomic binning, comparative biology and taxonomic classification.</title>
        <authorList>
            <person name="Goeker M."/>
        </authorList>
    </citation>
    <scope>NUCLEOTIDE SEQUENCE [LARGE SCALE GENOMIC DNA]</scope>
    <source>
        <strain evidence="13 14">DSM 6139</strain>
    </source>
</reference>
<feature type="domain" description="PASTA" evidence="12">
    <location>
        <begin position="349"/>
        <end position="414"/>
    </location>
</feature>
<name>A0ABS4G1Y8_9CLOT</name>
<dbReference type="CDD" id="cd14014">
    <property type="entry name" value="STKc_PknB_like"/>
    <property type="match status" value="1"/>
</dbReference>
<feature type="region of interest" description="Disordered" evidence="9">
    <location>
        <begin position="613"/>
        <end position="636"/>
    </location>
</feature>
<keyword evidence="4" id="KW-0547">Nucleotide-binding</keyword>
<evidence type="ECO:0000313" key="13">
    <source>
        <dbReference type="EMBL" id="MBP1918564.1"/>
    </source>
</evidence>